<keyword evidence="1" id="KW-0472">Membrane</keyword>
<sequence length="195" mass="20801">MIERFLSPPRSGGEWVADGVRLVGVLSVVAAFVWWRPADGGVVALSLLALVVPRFAGARPGFDILFCVTVLVAAWSNVLHLYETVPAWDLVVHFACTGLLAAMAYVVLARLRIVPPPRGDDTRRATPIVLVTALGLALSALWEMVEWAGRTFIAPEIFVSYQDTIGDMAAGGLGSLLAGIVAGAVRLTDDPARPR</sequence>
<keyword evidence="1" id="KW-1133">Transmembrane helix</keyword>
<dbReference type="Proteomes" id="UP001283109">
    <property type="component" value="Unassembled WGS sequence"/>
</dbReference>
<reference evidence="2 3" key="1">
    <citation type="submission" date="2023-11" db="EMBL/GenBank/DDBJ databases">
        <title>Draft genome sequence of Microbacterium arthrosphaerae JCM 30492.</title>
        <authorList>
            <person name="Zhang G."/>
            <person name="Ding Y."/>
        </authorList>
    </citation>
    <scope>NUCLEOTIDE SEQUENCE [LARGE SCALE GENOMIC DNA]</scope>
    <source>
        <strain evidence="2 3">JCM 30492</strain>
    </source>
</reference>
<evidence type="ECO:0000313" key="3">
    <source>
        <dbReference type="Proteomes" id="UP001283109"/>
    </source>
</evidence>
<feature type="transmembrane region" description="Helical" evidence="1">
    <location>
        <begin position="12"/>
        <end position="35"/>
    </location>
</feature>
<dbReference type="RefSeq" id="WP_318352122.1">
    <property type="nucleotide sequence ID" value="NZ_JAWQEV010000001.1"/>
</dbReference>
<name>A0ABU4GYQ2_9MICO</name>
<dbReference type="Pfam" id="PF09997">
    <property type="entry name" value="DUF2238"/>
    <property type="match status" value="1"/>
</dbReference>
<feature type="transmembrane region" description="Helical" evidence="1">
    <location>
        <begin position="88"/>
        <end position="108"/>
    </location>
</feature>
<feature type="transmembrane region" description="Helical" evidence="1">
    <location>
        <begin position="165"/>
        <end position="185"/>
    </location>
</feature>
<keyword evidence="1" id="KW-0812">Transmembrane</keyword>
<dbReference type="EMBL" id="JAWQEV010000001">
    <property type="protein sequence ID" value="MDW4571589.1"/>
    <property type="molecule type" value="Genomic_DNA"/>
</dbReference>
<feature type="transmembrane region" description="Helical" evidence="1">
    <location>
        <begin position="128"/>
        <end position="145"/>
    </location>
</feature>
<feature type="transmembrane region" description="Helical" evidence="1">
    <location>
        <begin position="64"/>
        <end position="82"/>
    </location>
</feature>
<comment type="caution">
    <text evidence="2">The sequence shown here is derived from an EMBL/GenBank/DDBJ whole genome shotgun (WGS) entry which is preliminary data.</text>
</comment>
<evidence type="ECO:0000256" key="1">
    <source>
        <dbReference type="SAM" id="Phobius"/>
    </source>
</evidence>
<feature type="transmembrane region" description="Helical" evidence="1">
    <location>
        <begin position="41"/>
        <end position="57"/>
    </location>
</feature>
<proteinExistence type="predicted"/>
<accession>A0ABU4GYQ2</accession>
<gene>
    <name evidence="2" type="ORF">R8Z58_02235</name>
</gene>
<protein>
    <submittedName>
        <fullName evidence="2">DUF2238 domain-containing protein</fullName>
    </submittedName>
</protein>
<dbReference type="InterPro" id="IPR014509">
    <property type="entry name" value="YjdF-like"/>
</dbReference>
<organism evidence="2 3">
    <name type="scientific">Microbacterium arthrosphaerae</name>
    <dbReference type="NCBI Taxonomy" id="792652"/>
    <lineage>
        <taxon>Bacteria</taxon>
        <taxon>Bacillati</taxon>
        <taxon>Actinomycetota</taxon>
        <taxon>Actinomycetes</taxon>
        <taxon>Micrococcales</taxon>
        <taxon>Microbacteriaceae</taxon>
        <taxon>Microbacterium</taxon>
    </lineage>
</organism>
<keyword evidence="3" id="KW-1185">Reference proteome</keyword>
<evidence type="ECO:0000313" key="2">
    <source>
        <dbReference type="EMBL" id="MDW4571589.1"/>
    </source>
</evidence>